<proteinExistence type="predicted"/>
<sequence length="82" mass="9443">MNIPYCCPACKTNRTRFNIIDQEAHYIKKDPNTGNVVEEVTQEQLDPFHVPYKGPNIRVQCGVCGLIEDEMTFVKTAENRRN</sequence>
<reference evidence="1 2" key="1">
    <citation type="submission" date="2023-06" db="EMBL/GenBank/DDBJ databases">
        <title>Five Gram-positive bacteria isolated from mangrove sediments in Shenzhen, Guangdong, China.</title>
        <authorList>
            <person name="Yu S."/>
            <person name="Zheng W."/>
            <person name="Huang Y."/>
        </authorList>
    </citation>
    <scope>NUCLEOTIDE SEQUENCE [LARGE SCALE GENOMIC DNA]</scope>
    <source>
        <strain evidence="1 2">SaN35-3</strain>
    </source>
</reference>
<evidence type="ECO:0000313" key="2">
    <source>
        <dbReference type="Proteomes" id="UP001197974"/>
    </source>
</evidence>
<dbReference type="Proteomes" id="UP001197974">
    <property type="component" value="Chromosome"/>
</dbReference>
<keyword evidence="2" id="KW-1185">Reference proteome</keyword>
<dbReference type="RefSeq" id="WP_226539662.1">
    <property type="nucleotide sequence ID" value="NZ_CP129013.1"/>
</dbReference>
<dbReference type="EMBL" id="CP129013">
    <property type="protein sequence ID" value="WLR43312.1"/>
    <property type="molecule type" value="Genomic_DNA"/>
</dbReference>
<organism evidence="1 2">
    <name type="scientific">Bacillus carboniphilus</name>
    <dbReference type="NCBI Taxonomy" id="86663"/>
    <lineage>
        <taxon>Bacteria</taxon>
        <taxon>Bacillati</taxon>
        <taxon>Bacillota</taxon>
        <taxon>Bacilli</taxon>
        <taxon>Bacillales</taxon>
        <taxon>Bacillaceae</taxon>
        <taxon>Bacillus</taxon>
    </lineage>
</organism>
<gene>
    <name evidence="1" type="ORF">LC087_03740</name>
</gene>
<accession>A0ABY9JV79</accession>
<name>A0ABY9JV79_9BACI</name>
<evidence type="ECO:0000313" key="1">
    <source>
        <dbReference type="EMBL" id="WLR43312.1"/>
    </source>
</evidence>
<protein>
    <submittedName>
        <fullName evidence="1">DNA alkylation repair protein</fullName>
    </submittedName>
</protein>